<sequence length="83" mass="9510">MQQTFNHFLVLWLTIILCISILFKQAERHSLASQNGSYNPLPLPNFLGLEHRTNTSYIPIKLKANGFNQNFPKSHVVSLQKDS</sequence>
<dbReference type="AlphaFoldDB" id="A0A2C9WEL4"/>
<accession>A0A2C9WEL4</accession>
<feature type="signal peptide" evidence="1">
    <location>
        <begin position="1"/>
        <end position="28"/>
    </location>
</feature>
<evidence type="ECO:0000256" key="1">
    <source>
        <dbReference type="SAM" id="SignalP"/>
    </source>
</evidence>
<proteinExistence type="predicted"/>
<reference evidence="2" key="1">
    <citation type="submission" date="2016-02" db="EMBL/GenBank/DDBJ databases">
        <title>WGS assembly of Manihot esculenta.</title>
        <authorList>
            <person name="Bredeson J.V."/>
            <person name="Prochnik S.E."/>
            <person name="Lyons J.B."/>
            <person name="Schmutz J."/>
            <person name="Grimwood J."/>
            <person name="Vrebalov J."/>
            <person name="Bart R.S."/>
            <person name="Amuge T."/>
            <person name="Ferguson M.E."/>
            <person name="Green R."/>
            <person name="Putnam N."/>
            <person name="Stites J."/>
            <person name="Rounsley S."/>
            <person name="Rokhsar D.S."/>
        </authorList>
    </citation>
    <scope>NUCLEOTIDE SEQUENCE [LARGE SCALE GENOMIC DNA]</scope>
    <source>
        <tissue evidence="2">Leaf</tissue>
    </source>
</reference>
<dbReference type="EMBL" id="CM004388">
    <property type="protein sequence ID" value="OAY58303.1"/>
    <property type="molecule type" value="Genomic_DNA"/>
</dbReference>
<protein>
    <submittedName>
        <fullName evidence="2">Uncharacterized protein</fullName>
    </submittedName>
</protein>
<feature type="chain" id="PRO_5013016805" evidence="1">
    <location>
        <begin position="29"/>
        <end position="83"/>
    </location>
</feature>
<gene>
    <name evidence="2" type="ORF">MANES_02G166300</name>
</gene>
<name>A0A2C9WEL4_MANES</name>
<evidence type="ECO:0000313" key="2">
    <source>
        <dbReference type="EMBL" id="OAY58303.1"/>
    </source>
</evidence>
<keyword evidence="1" id="KW-0732">Signal</keyword>
<organism evidence="2">
    <name type="scientific">Manihot esculenta</name>
    <name type="common">Cassava</name>
    <name type="synonym">Jatropha manihot</name>
    <dbReference type="NCBI Taxonomy" id="3983"/>
    <lineage>
        <taxon>Eukaryota</taxon>
        <taxon>Viridiplantae</taxon>
        <taxon>Streptophyta</taxon>
        <taxon>Embryophyta</taxon>
        <taxon>Tracheophyta</taxon>
        <taxon>Spermatophyta</taxon>
        <taxon>Magnoliopsida</taxon>
        <taxon>eudicotyledons</taxon>
        <taxon>Gunneridae</taxon>
        <taxon>Pentapetalae</taxon>
        <taxon>rosids</taxon>
        <taxon>fabids</taxon>
        <taxon>Malpighiales</taxon>
        <taxon>Euphorbiaceae</taxon>
        <taxon>Crotonoideae</taxon>
        <taxon>Manihoteae</taxon>
        <taxon>Manihot</taxon>
    </lineage>
</organism>